<evidence type="ECO:0000313" key="2">
    <source>
        <dbReference type="Proteomes" id="UP000305709"/>
    </source>
</evidence>
<organism evidence="1 2">
    <name type="scientific">Rubellimicrobium roseum</name>
    <dbReference type="NCBI Taxonomy" id="687525"/>
    <lineage>
        <taxon>Bacteria</taxon>
        <taxon>Pseudomonadati</taxon>
        <taxon>Pseudomonadota</taxon>
        <taxon>Alphaproteobacteria</taxon>
        <taxon>Rhodobacterales</taxon>
        <taxon>Roseobacteraceae</taxon>
        <taxon>Rubellimicrobium</taxon>
    </lineage>
</organism>
<gene>
    <name evidence="1" type="ORF">FHG71_22960</name>
</gene>
<evidence type="ECO:0000313" key="1">
    <source>
        <dbReference type="EMBL" id="TNC59305.1"/>
    </source>
</evidence>
<proteinExistence type="predicted"/>
<protein>
    <submittedName>
        <fullName evidence="1">Uncharacterized protein</fullName>
    </submittedName>
</protein>
<dbReference type="EMBL" id="VDFV01000117">
    <property type="protein sequence ID" value="TNC59305.1"/>
    <property type="molecule type" value="Genomic_DNA"/>
</dbReference>
<comment type="caution">
    <text evidence="1">The sequence shown here is derived from an EMBL/GenBank/DDBJ whole genome shotgun (WGS) entry which is preliminary data.</text>
</comment>
<dbReference type="AlphaFoldDB" id="A0A5C4N7S5"/>
<name>A0A5C4N7S5_9RHOB</name>
<accession>A0A5C4N7S5</accession>
<dbReference type="Proteomes" id="UP000305709">
    <property type="component" value="Unassembled WGS sequence"/>
</dbReference>
<keyword evidence="2" id="KW-1185">Reference proteome</keyword>
<dbReference type="RefSeq" id="WP_139084115.1">
    <property type="nucleotide sequence ID" value="NZ_VDFV01000117.1"/>
</dbReference>
<reference evidence="1 2" key="1">
    <citation type="submission" date="2019-06" db="EMBL/GenBank/DDBJ databases">
        <authorList>
            <person name="Jiang L."/>
        </authorList>
    </citation>
    <scope>NUCLEOTIDE SEQUENCE [LARGE SCALE GENOMIC DNA]</scope>
    <source>
        <strain evidence="1 2">YIM 48858</strain>
    </source>
</reference>
<sequence length="125" mass="13948">MSILKNYVARRPAAELEPLRAAARRFEAMTGGAVTDALPIDAWLVGEGSPPLVFAWPADAANTQEVLYQPLIGVRPQERLFHVPSGWLRIVSPVSDRRRRELEWGEELARELRNALLRPEGGGRP</sequence>